<evidence type="ECO:0000256" key="4">
    <source>
        <dbReference type="ARBA" id="ARBA00023002"/>
    </source>
</evidence>
<dbReference type="PANTHER" id="PTHR43656:SF2">
    <property type="entry name" value="BINDING OXIDOREDUCTASE, PUTATIVE (AFU_ORTHOLOGUE AFUA_2G08260)-RELATED"/>
    <property type="match status" value="1"/>
</dbReference>
<comment type="caution">
    <text evidence="6">The sequence shown here is derived from an EMBL/GenBank/DDBJ whole genome shotgun (WGS) entry which is preliminary data.</text>
</comment>
<evidence type="ECO:0000313" key="7">
    <source>
        <dbReference type="Proteomes" id="UP001430848"/>
    </source>
</evidence>
<proteinExistence type="inferred from homology"/>
<dbReference type="Gene3D" id="3.20.20.70">
    <property type="entry name" value="Aldolase class I"/>
    <property type="match status" value="1"/>
</dbReference>
<evidence type="ECO:0000259" key="5">
    <source>
        <dbReference type="Pfam" id="PF00724"/>
    </source>
</evidence>
<keyword evidence="4" id="KW-0560">Oxidoreductase</keyword>
<dbReference type="Proteomes" id="UP001430848">
    <property type="component" value="Unassembled WGS sequence"/>
</dbReference>
<keyword evidence="2" id="KW-0285">Flavoprotein</keyword>
<keyword evidence="3" id="KW-0288">FMN</keyword>
<evidence type="ECO:0000256" key="3">
    <source>
        <dbReference type="ARBA" id="ARBA00022643"/>
    </source>
</evidence>
<reference evidence="6 7" key="1">
    <citation type="submission" date="2024-02" db="EMBL/GenBank/DDBJ databases">
        <title>De novo assembly and annotation of 12 fungi associated with fruit tree decline syndrome in Ontario, Canada.</title>
        <authorList>
            <person name="Sulman M."/>
            <person name="Ellouze W."/>
            <person name="Ilyukhin E."/>
        </authorList>
    </citation>
    <scope>NUCLEOTIDE SEQUENCE [LARGE SCALE GENOMIC DNA]</scope>
    <source>
        <strain evidence="6 7">M169</strain>
    </source>
</reference>
<dbReference type="EMBL" id="JAKNSF020000029">
    <property type="protein sequence ID" value="KAK7729342.1"/>
    <property type="molecule type" value="Genomic_DNA"/>
</dbReference>
<organism evidence="6 7">
    <name type="scientific">Diaporthe eres</name>
    <name type="common">Phomopsis oblonga</name>
    <dbReference type="NCBI Taxonomy" id="83184"/>
    <lineage>
        <taxon>Eukaryota</taxon>
        <taxon>Fungi</taxon>
        <taxon>Dikarya</taxon>
        <taxon>Ascomycota</taxon>
        <taxon>Pezizomycotina</taxon>
        <taxon>Sordariomycetes</taxon>
        <taxon>Sordariomycetidae</taxon>
        <taxon>Diaporthales</taxon>
        <taxon>Diaporthaceae</taxon>
        <taxon>Diaporthe</taxon>
        <taxon>Diaporthe eres species complex</taxon>
    </lineage>
</organism>
<gene>
    <name evidence="6" type="ORF">SLS63_006215</name>
</gene>
<dbReference type="InterPro" id="IPR001155">
    <property type="entry name" value="OxRdtase_FMN_N"/>
</dbReference>
<evidence type="ECO:0000256" key="2">
    <source>
        <dbReference type="ARBA" id="ARBA00022630"/>
    </source>
</evidence>
<evidence type="ECO:0000313" key="6">
    <source>
        <dbReference type="EMBL" id="KAK7729342.1"/>
    </source>
</evidence>
<dbReference type="PANTHER" id="PTHR43656">
    <property type="entry name" value="BINDING OXIDOREDUCTASE, PUTATIVE (AFU_ORTHOLOGUE AFUA_2G08260)-RELATED"/>
    <property type="match status" value="1"/>
</dbReference>
<dbReference type="CDD" id="cd02803">
    <property type="entry name" value="OYE_like_FMN_family"/>
    <property type="match status" value="1"/>
</dbReference>
<dbReference type="SUPFAM" id="SSF51395">
    <property type="entry name" value="FMN-linked oxidoreductases"/>
    <property type="match status" value="1"/>
</dbReference>
<dbReference type="InterPro" id="IPR051799">
    <property type="entry name" value="NADH_flavin_oxidoreductase"/>
</dbReference>
<comment type="similarity">
    <text evidence="1">Belongs to the NADH:flavin oxidoreductase/NADH oxidase family.</text>
</comment>
<name>A0ABR1P9H5_DIAER</name>
<protein>
    <recommendedName>
        <fullName evidence="5">NADH:flavin oxidoreductase/NADH oxidase N-terminal domain-containing protein</fullName>
    </recommendedName>
</protein>
<accession>A0ABR1P9H5</accession>
<keyword evidence="7" id="KW-1185">Reference proteome</keyword>
<feature type="domain" description="NADH:flavin oxidoreductase/NADH oxidase N-terminal" evidence="5">
    <location>
        <begin position="6"/>
        <end position="326"/>
    </location>
</feature>
<evidence type="ECO:0000256" key="1">
    <source>
        <dbReference type="ARBA" id="ARBA00005979"/>
    </source>
</evidence>
<dbReference type="Pfam" id="PF00724">
    <property type="entry name" value="Oxidored_FMN"/>
    <property type="match status" value="1"/>
</dbReference>
<sequence length="369" mass="40871">MAAQGLFTPLTLKRGPALKNRILLAPLTNWQCHEDGTVSEHEVQWLTRCAAGGFSMVMTCAANVKSCGKAFPGQMGIYDDKHLPGLRRVAEAVKSHGVLSSVQLHHWGLRVDPQLAGGGAPVGPSDIQEMGVRGLSLAEVEALVDDFVAAAQRAERAGFDGVEVHAAFGWILMQFITPLFNRRTDKYGGSLENRSRLLFDVIHGIRAACRPNFQIGLRISMERYGMSLMDAQEIAARAMREEDIDYLDLALWDYTKLSQEEPFLGRTLLSVFTELPRSAVRLGASGKIMSVQQRLDALEAGCDFVMLGKAAIIDTRFPHKAENNLQYSAPSLPVSKEYLKEQGLSDTFIAYLRTWENFVTSSWIQIKKL</sequence>
<dbReference type="InterPro" id="IPR013785">
    <property type="entry name" value="Aldolase_TIM"/>
</dbReference>